<organism evidence="1 2">
    <name type="scientific">Synaphobranchus kaupii</name>
    <name type="common">Kaup's arrowtooth eel</name>
    <dbReference type="NCBI Taxonomy" id="118154"/>
    <lineage>
        <taxon>Eukaryota</taxon>
        <taxon>Metazoa</taxon>
        <taxon>Chordata</taxon>
        <taxon>Craniata</taxon>
        <taxon>Vertebrata</taxon>
        <taxon>Euteleostomi</taxon>
        <taxon>Actinopterygii</taxon>
        <taxon>Neopterygii</taxon>
        <taxon>Teleostei</taxon>
        <taxon>Anguilliformes</taxon>
        <taxon>Synaphobranchidae</taxon>
        <taxon>Synaphobranchus</taxon>
    </lineage>
</organism>
<protein>
    <submittedName>
        <fullName evidence="1">Uncharacterized protein</fullName>
    </submittedName>
</protein>
<gene>
    <name evidence="1" type="ORF">SKAU_G00036890</name>
</gene>
<dbReference type="EMBL" id="JAINUF010000001">
    <property type="protein sequence ID" value="KAJ8382911.1"/>
    <property type="molecule type" value="Genomic_DNA"/>
</dbReference>
<comment type="caution">
    <text evidence="1">The sequence shown here is derived from an EMBL/GenBank/DDBJ whole genome shotgun (WGS) entry which is preliminary data.</text>
</comment>
<dbReference type="Proteomes" id="UP001152622">
    <property type="component" value="Chromosome 1"/>
</dbReference>
<dbReference type="AlphaFoldDB" id="A0A9Q1GGD9"/>
<keyword evidence="2" id="KW-1185">Reference proteome</keyword>
<accession>A0A9Q1GGD9</accession>
<proteinExistence type="predicted"/>
<evidence type="ECO:0000313" key="2">
    <source>
        <dbReference type="Proteomes" id="UP001152622"/>
    </source>
</evidence>
<sequence>MSSTKPTERPPLAISDCVNDLAEARSADIGVRKINARRPSALSALAPLWVSVLSLDPTASLLPSQHHVLCSRGTSVSIH</sequence>
<reference evidence="1" key="1">
    <citation type="journal article" date="2023" name="Science">
        <title>Genome structures resolve the early diversification of teleost fishes.</title>
        <authorList>
            <person name="Parey E."/>
            <person name="Louis A."/>
            <person name="Montfort J."/>
            <person name="Bouchez O."/>
            <person name="Roques C."/>
            <person name="Iampietro C."/>
            <person name="Lluch J."/>
            <person name="Castinel A."/>
            <person name="Donnadieu C."/>
            <person name="Desvignes T."/>
            <person name="Floi Bucao C."/>
            <person name="Jouanno E."/>
            <person name="Wen M."/>
            <person name="Mejri S."/>
            <person name="Dirks R."/>
            <person name="Jansen H."/>
            <person name="Henkel C."/>
            <person name="Chen W.J."/>
            <person name="Zahm M."/>
            <person name="Cabau C."/>
            <person name="Klopp C."/>
            <person name="Thompson A.W."/>
            <person name="Robinson-Rechavi M."/>
            <person name="Braasch I."/>
            <person name="Lecointre G."/>
            <person name="Bobe J."/>
            <person name="Postlethwait J.H."/>
            <person name="Berthelot C."/>
            <person name="Roest Crollius H."/>
            <person name="Guiguen Y."/>
        </authorList>
    </citation>
    <scope>NUCLEOTIDE SEQUENCE</scope>
    <source>
        <strain evidence="1">WJC10195</strain>
    </source>
</reference>
<name>A0A9Q1GGD9_SYNKA</name>
<evidence type="ECO:0000313" key="1">
    <source>
        <dbReference type="EMBL" id="KAJ8382911.1"/>
    </source>
</evidence>